<evidence type="ECO:0000259" key="9">
    <source>
        <dbReference type="Pfam" id="PF15898"/>
    </source>
</evidence>
<feature type="region of interest" description="Disordered" evidence="8">
    <location>
        <begin position="380"/>
        <end position="478"/>
    </location>
</feature>
<feature type="region of interest" description="Disordered" evidence="8">
    <location>
        <begin position="307"/>
        <end position="352"/>
    </location>
</feature>
<dbReference type="SUPFAM" id="SSF48403">
    <property type="entry name" value="Ankyrin repeat"/>
    <property type="match status" value="1"/>
</dbReference>
<keyword evidence="7" id="KW-0175">Coiled coil</keyword>
<evidence type="ECO:0000313" key="10">
    <source>
        <dbReference type="Ensembl" id="ENSSTUP00000070318.1"/>
    </source>
</evidence>
<dbReference type="GO" id="GO:0030018">
    <property type="term" value="C:Z disc"/>
    <property type="evidence" value="ECO:0007669"/>
    <property type="project" value="TreeGrafter"/>
</dbReference>
<name>A0A674BGA8_SALTR</name>
<feature type="compositionally biased region" description="Acidic residues" evidence="8">
    <location>
        <begin position="337"/>
        <end position="351"/>
    </location>
</feature>
<evidence type="ECO:0000256" key="3">
    <source>
        <dbReference type="ARBA" id="ARBA00022737"/>
    </source>
</evidence>
<dbReference type="PRINTS" id="PR01415">
    <property type="entry name" value="ANKYRIN"/>
</dbReference>
<feature type="repeat" description="ANK" evidence="6">
    <location>
        <begin position="196"/>
        <end position="228"/>
    </location>
</feature>
<dbReference type="InterPro" id="IPR017401">
    <property type="entry name" value="MYPT1/MYPT2/Mbs85"/>
</dbReference>
<dbReference type="AlphaFoldDB" id="A0A674BGA8"/>
<dbReference type="InterPro" id="IPR051226">
    <property type="entry name" value="PP1_Regulatory_Subunit"/>
</dbReference>
<feature type="repeat" description="ANK" evidence="6">
    <location>
        <begin position="103"/>
        <end position="135"/>
    </location>
</feature>
<dbReference type="GO" id="GO:0019901">
    <property type="term" value="F:protein kinase binding"/>
    <property type="evidence" value="ECO:0007669"/>
    <property type="project" value="InterPro"/>
</dbReference>
<dbReference type="GeneTree" id="ENSGT00940000156120"/>
<dbReference type="GO" id="GO:0031672">
    <property type="term" value="C:A band"/>
    <property type="evidence" value="ECO:0007669"/>
    <property type="project" value="TreeGrafter"/>
</dbReference>
<evidence type="ECO:0000256" key="5">
    <source>
        <dbReference type="PIRNR" id="PIRNR038141"/>
    </source>
</evidence>
<comment type="subunit">
    <text evidence="5">PP1 comprises a catalytic subunit, and one or several targeting or regulatory subunits.</text>
</comment>
<keyword evidence="4 6" id="KW-0040">ANK repeat</keyword>
<feature type="domain" description="cGMP-dependent protein kinase interacting" evidence="9">
    <location>
        <begin position="731"/>
        <end position="836"/>
    </location>
</feature>
<feature type="region of interest" description="Disordered" evidence="8">
    <location>
        <begin position="699"/>
        <end position="725"/>
    </location>
</feature>
<keyword evidence="11" id="KW-1185">Reference proteome</keyword>
<evidence type="ECO:0000256" key="1">
    <source>
        <dbReference type="ARBA" id="ARBA00004496"/>
    </source>
</evidence>
<dbReference type="PROSITE" id="PS50088">
    <property type="entry name" value="ANK_REPEAT"/>
    <property type="match status" value="4"/>
</dbReference>
<comment type="subcellular location">
    <subcellularLocation>
        <location evidence="1 5">Cytoplasm</location>
    </subcellularLocation>
</comment>
<feature type="region of interest" description="Disordered" evidence="8">
    <location>
        <begin position="605"/>
        <end position="647"/>
    </location>
</feature>
<dbReference type="Gene3D" id="6.10.250.1820">
    <property type="match status" value="1"/>
</dbReference>
<evidence type="ECO:0000256" key="7">
    <source>
        <dbReference type="SAM" id="Coils"/>
    </source>
</evidence>
<feature type="compositionally biased region" description="Basic and acidic residues" evidence="8">
    <location>
        <begin position="395"/>
        <end position="415"/>
    </location>
</feature>
<feature type="region of interest" description="Disordered" evidence="8">
    <location>
        <begin position="492"/>
        <end position="511"/>
    </location>
</feature>
<keyword evidence="3" id="KW-0677">Repeat</keyword>
<dbReference type="Pfam" id="PF12796">
    <property type="entry name" value="Ank_2"/>
    <property type="match status" value="2"/>
</dbReference>
<feature type="compositionally biased region" description="Basic and acidic residues" evidence="8">
    <location>
        <begin position="703"/>
        <end position="725"/>
    </location>
</feature>
<evidence type="ECO:0000256" key="6">
    <source>
        <dbReference type="PROSITE-ProRule" id="PRU00023"/>
    </source>
</evidence>
<dbReference type="SMART" id="SM00248">
    <property type="entry name" value="ANK"/>
    <property type="match status" value="6"/>
</dbReference>
<protein>
    <recommendedName>
        <fullName evidence="5">Protein phosphatase 1 regulatory subunit</fullName>
    </recommendedName>
</protein>
<dbReference type="Pfam" id="PF15898">
    <property type="entry name" value="PRKG1_interact"/>
    <property type="match status" value="1"/>
</dbReference>
<organism evidence="10 11">
    <name type="scientific">Salmo trutta</name>
    <name type="common">Brown trout</name>
    <dbReference type="NCBI Taxonomy" id="8032"/>
    <lineage>
        <taxon>Eukaryota</taxon>
        <taxon>Metazoa</taxon>
        <taxon>Chordata</taxon>
        <taxon>Craniata</taxon>
        <taxon>Vertebrata</taxon>
        <taxon>Euteleostomi</taxon>
        <taxon>Actinopterygii</taxon>
        <taxon>Neopterygii</taxon>
        <taxon>Teleostei</taxon>
        <taxon>Protacanthopterygii</taxon>
        <taxon>Salmoniformes</taxon>
        <taxon>Salmonidae</taxon>
        <taxon>Salmoninae</taxon>
        <taxon>Salmo</taxon>
    </lineage>
</organism>
<reference evidence="10" key="2">
    <citation type="submission" date="2025-09" db="UniProtKB">
        <authorList>
            <consortium name="Ensembl"/>
        </authorList>
    </citation>
    <scope>IDENTIFICATION</scope>
</reference>
<feature type="compositionally biased region" description="Basic and acidic residues" evidence="8">
    <location>
        <begin position="307"/>
        <end position="319"/>
    </location>
</feature>
<keyword evidence="2 5" id="KW-0963">Cytoplasm</keyword>
<evidence type="ECO:0000313" key="11">
    <source>
        <dbReference type="Proteomes" id="UP000472277"/>
    </source>
</evidence>
<dbReference type="PROSITE" id="PS50297">
    <property type="entry name" value="ANK_REP_REGION"/>
    <property type="match status" value="4"/>
</dbReference>
<evidence type="ECO:0000256" key="2">
    <source>
        <dbReference type="ARBA" id="ARBA00022490"/>
    </source>
</evidence>
<dbReference type="InterPro" id="IPR031775">
    <property type="entry name" value="PRKG1_interact"/>
</dbReference>
<accession>A0A674BGA8</accession>
<dbReference type="Proteomes" id="UP000472277">
    <property type="component" value="Chromosome 8"/>
</dbReference>
<proteinExistence type="predicted"/>
<dbReference type="InterPro" id="IPR036770">
    <property type="entry name" value="Ankyrin_rpt-contain_sf"/>
</dbReference>
<evidence type="ECO:0000256" key="4">
    <source>
        <dbReference type="ARBA" id="ARBA00023043"/>
    </source>
</evidence>
<feature type="compositionally biased region" description="Low complexity" evidence="8">
    <location>
        <begin position="453"/>
        <end position="464"/>
    </location>
</feature>
<sequence length="848" mass="95640">MADAKQKRNEQLKRWLGSETDIEPPILKKKKTKVKFDDGAVFLAACSSGDTEEVLRMIDRGADINYANVDGLTALHQACIDDNVDMVTFLVEHGAAINQPDNEGWIPLHAAASCGYMDIAEYLIGQGASVGVVNSEGETPLDIAEEEAMEELLKNEINRQGVDIEAARKEEERIMLRDARQWLNSGTINDVRHAKSGGTALHVAAAKGYAEVLKLLIQAGYDVNIKDFDGWTPLHAASHWGKEEACKILVENLCDMDLINKVGQTAFDVADEDVLGYLEELQKKQNLYQTLCVCVCSSKETLLLEPEKPAPRIETLEPEKVDEEEEGKKDQESSCSSEEEEEEDSESETESDYITALMPVAEPSCPALWRQGLRKTGISLVPKKPMQVSPAGKVSPKEVSPKDKPEDDKTKKSDESPASWRLGLRKTGSYGALAEITATKEAQKEKDTTGVMRSASSPRLSSSLDNKDKEKEKDKGTRLAYVAPTIPRRLASTSDIDEKENRDSAASLVRSGSYTRRRWDDELKNSEGSASTNRTTPSYQRRLATLHYMLPLRVLNMTDSLHQISASIHSVLVLDLLMTSWTYPVTLFNSLNSVSSQGVTLTDLQEAEKTIGRSRPTRTREEEKEEKEKQDKEKQEEKETGETKEDDYRSRYRSFEEVCDGFPKSYLRCSLIHLEIQHEFTVDPSVHVFILLFRNESSTSSSDRYDHLGSRGYGEGRRSFSSRLDRDDSTDYKKLYEQILAENEKLKSQLRDTDLQLNDLKLQLEKATQRQERFADRSQLEMEKRERRALERKISEMEEELKNLPEVKQVQALRQVKERLQAENRALARVVVKLSQSACSQLPPSVDL</sequence>
<dbReference type="PIRSF" id="PIRSF038141">
    <property type="entry name" value="PP1_12ABC_vert"/>
    <property type="match status" value="1"/>
</dbReference>
<feature type="compositionally biased region" description="Basic and acidic residues" evidence="8">
    <location>
        <begin position="465"/>
        <end position="477"/>
    </location>
</feature>
<evidence type="ECO:0000256" key="8">
    <source>
        <dbReference type="SAM" id="MobiDB-lite"/>
    </source>
</evidence>
<feature type="repeat" description="ANK" evidence="6">
    <location>
        <begin position="70"/>
        <end position="102"/>
    </location>
</feature>
<dbReference type="FunFam" id="1.25.40.20:FF:000876">
    <property type="entry name" value="Protein phosphatase 1 regulatory subunit 12A"/>
    <property type="match status" value="1"/>
</dbReference>
<dbReference type="GO" id="GO:0004857">
    <property type="term" value="F:enzyme inhibitor activity"/>
    <property type="evidence" value="ECO:0007669"/>
    <property type="project" value="TreeGrafter"/>
</dbReference>
<feature type="compositionally biased region" description="Basic and acidic residues" evidence="8">
    <location>
        <begin position="618"/>
        <end position="647"/>
    </location>
</feature>
<feature type="repeat" description="ANK" evidence="6">
    <location>
        <begin position="229"/>
        <end position="261"/>
    </location>
</feature>
<dbReference type="Ensembl" id="ENSSTUT00000074679.1">
    <property type="protein sequence ID" value="ENSSTUP00000070318.1"/>
    <property type="gene ID" value="ENSSTUG00000030696.1"/>
</dbReference>
<dbReference type="GO" id="GO:0019208">
    <property type="term" value="F:phosphatase regulator activity"/>
    <property type="evidence" value="ECO:0007669"/>
    <property type="project" value="UniProtKB-UniRule"/>
</dbReference>
<dbReference type="InterPro" id="IPR002110">
    <property type="entry name" value="Ankyrin_rpt"/>
</dbReference>
<dbReference type="FunFam" id="1.25.40.20:FF:000004">
    <property type="entry name" value="Phosphatase 1 regulatory subunit 12A"/>
    <property type="match status" value="1"/>
</dbReference>
<reference evidence="10" key="1">
    <citation type="submission" date="2025-08" db="UniProtKB">
        <authorList>
            <consortium name="Ensembl"/>
        </authorList>
    </citation>
    <scope>IDENTIFICATION</scope>
</reference>
<dbReference type="PANTHER" id="PTHR24179">
    <property type="entry name" value="PROTEIN PHOSPHATASE 1 REGULATORY SUBUNIT 12"/>
    <property type="match status" value="1"/>
</dbReference>
<dbReference type="PANTHER" id="PTHR24179:SF20">
    <property type="entry name" value="PROTEIN PHOSPHATASE 1 REGULATORY SUBUNIT 12A"/>
    <property type="match status" value="1"/>
</dbReference>
<feature type="coiled-coil region" evidence="7">
    <location>
        <begin position="736"/>
        <end position="837"/>
    </location>
</feature>
<dbReference type="GO" id="GO:0007165">
    <property type="term" value="P:signal transduction"/>
    <property type="evidence" value="ECO:0007669"/>
    <property type="project" value="InterPro"/>
</dbReference>
<gene>
    <name evidence="10" type="primary">PPP1R12A</name>
    <name evidence="10" type="synonym">LOC115198972</name>
</gene>
<dbReference type="Gene3D" id="1.25.40.20">
    <property type="entry name" value="Ankyrin repeat-containing domain"/>
    <property type="match status" value="2"/>
</dbReference>